<feature type="transmembrane region" description="Helical" evidence="1">
    <location>
        <begin position="12"/>
        <end position="31"/>
    </location>
</feature>
<feature type="transmembrane region" description="Helical" evidence="1">
    <location>
        <begin position="131"/>
        <end position="149"/>
    </location>
</feature>
<sequence length="163" mass="18837">MATETTKFDYLAIGLTFLFLVVSGLFSFFLHGTLVGNTDALNLVANVFAVLTGFLLLVITMTSDTASILDGLSAAEKKNQKDRFTTRFYRYYSLFFMYFMVLVMIFVYYLLSKENNETLKYHDSIKLTLEYGIAFFTSFSFLSSLFIPLRIKELFLERFELHS</sequence>
<protein>
    <submittedName>
        <fullName evidence="2">Uncharacterized protein</fullName>
    </submittedName>
</protein>
<reference evidence="2 3" key="1">
    <citation type="submission" date="2018-02" db="EMBL/GenBank/DDBJ databases">
        <title>Lelliotia aquatilis sp. nov., isolated from drinking water.</title>
        <authorList>
            <person name="Kaempfer P."/>
            <person name="Glaeser S."/>
            <person name="Exner M."/>
            <person name="Doijad S."/>
            <person name="Chakraborty T."/>
        </authorList>
    </citation>
    <scope>NUCLEOTIDE SEQUENCE [LARGE SCALE GENOMIC DNA]</scope>
    <source>
        <strain evidence="2 3">6331-17</strain>
    </source>
</reference>
<evidence type="ECO:0000313" key="3">
    <source>
        <dbReference type="Proteomes" id="UP000237025"/>
    </source>
</evidence>
<evidence type="ECO:0000256" key="1">
    <source>
        <dbReference type="SAM" id="Phobius"/>
    </source>
</evidence>
<accession>A0ABX5A2W2</accession>
<organism evidence="2 3">
    <name type="scientific">Lelliottia aquatilis</name>
    <dbReference type="NCBI Taxonomy" id="2080838"/>
    <lineage>
        <taxon>Bacteria</taxon>
        <taxon>Pseudomonadati</taxon>
        <taxon>Pseudomonadota</taxon>
        <taxon>Gammaproteobacteria</taxon>
        <taxon>Enterobacterales</taxon>
        <taxon>Enterobacteriaceae</taxon>
        <taxon>Lelliottia</taxon>
    </lineage>
</organism>
<feature type="transmembrane region" description="Helical" evidence="1">
    <location>
        <begin position="89"/>
        <end position="111"/>
    </location>
</feature>
<comment type="caution">
    <text evidence="2">The sequence shown here is derived from an EMBL/GenBank/DDBJ whole genome shotgun (WGS) entry which is preliminary data.</text>
</comment>
<keyword evidence="1" id="KW-1133">Transmembrane helix</keyword>
<evidence type="ECO:0000313" key="2">
    <source>
        <dbReference type="EMBL" id="POZ24003.1"/>
    </source>
</evidence>
<feature type="transmembrane region" description="Helical" evidence="1">
    <location>
        <begin position="43"/>
        <end position="69"/>
    </location>
</feature>
<dbReference type="Proteomes" id="UP000237025">
    <property type="component" value="Unassembled WGS sequence"/>
</dbReference>
<name>A0ABX5A2W2_9ENTR</name>
<keyword evidence="3" id="KW-1185">Reference proteome</keyword>
<proteinExistence type="predicted"/>
<dbReference type="EMBL" id="PQVW01000004">
    <property type="protein sequence ID" value="POZ24003.1"/>
    <property type="molecule type" value="Genomic_DNA"/>
</dbReference>
<keyword evidence="1" id="KW-0812">Transmembrane</keyword>
<dbReference type="RefSeq" id="WP_103948642.1">
    <property type="nucleotide sequence ID" value="NZ_PQVT01000004.1"/>
</dbReference>
<gene>
    <name evidence="2" type="ORF">C3712_07205</name>
</gene>
<keyword evidence="1" id="KW-0472">Membrane</keyword>